<organism evidence="3 4">
    <name type="scientific">Winogradskyella rapida</name>
    <dbReference type="NCBI Taxonomy" id="549701"/>
    <lineage>
        <taxon>Bacteria</taxon>
        <taxon>Pseudomonadati</taxon>
        <taxon>Bacteroidota</taxon>
        <taxon>Flavobacteriia</taxon>
        <taxon>Flavobacteriales</taxon>
        <taxon>Flavobacteriaceae</taxon>
        <taxon>Winogradskyella</taxon>
    </lineage>
</organism>
<name>A0ABW3KSS8_9FLAO</name>
<dbReference type="InterPro" id="IPR050190">
    <property type="entry name" value="UPF0213_domain"/>
</dbReference>
<dbReference type="PROSITE" id="PS50164">
    <property type="entry name" value="GIY_YIG"/>
    <property type="match status" value="1"/>
</dbReference>
<dbReference type="CDD" id="cd10448">
    <property type="entry name" value="GIY-YIG_unchar_3"/>
    <property type="match status" value="1"/>
</dbReference>
<dbReference type="EMBL" id="JBHTKM010000063">
    <property type="protein sequence ID" value="MFD1016861.1"/>
    <property type="molecule type" value="Genomic_DNA"/>
</dbReference>
<reference evidence="4" key="1">
    <citation type="journal article" date="2019" name="Int. J. Syst. Evol. Microbiol.">
        <title>The Global Catalogue of Microorganisms (GCM) 10K type strain sequencing project: providing services to taxonomists for standard genome sequencing and annotation.</title>
        <authorList>
            <consortium name="The Broad Institute Genomics Platform"/>
            <consortium name="The Broad Institute Genome Sequencing Center for Infectious Disease"/>
            <person name="Wu L."/>
            <person name="Ma J."/>
        </authorList>
    </citation>
    <scope>NUCLEOTIDE SEQUENCE [LARGE SCALE GENOMIC DNA]</scope>
    <source>
        <strain evidence="4">CCUG 56098</strain>
    </source>
</reference>
<feature type="domain" description="GIY-YIG" evidence="2">
    <location>
        <begin position="8"/>
        <end position="87"/>
    </location>
</feature>
<keyword evidence="4" id="KW-1185">Reference proteome</keyword>
<evidence type="ECO:0000256" key="1">
    <source>
        <dbReference type="ARBA" id="ARBA00007435"/>
    </source>
</evidence>
<evidence type="ECO:0000313" key="3">
    <source>
        <dbReference type="EMBL" id="MFD1016861.1"/>
    </source>
</evidence>
<comment type="caution">
    <text evidence="3">The sequence shown here is derived from an EMBL/GenBank/DDBJ whole genome shotgun (WGS) entry which is preliminary data.</text>
</comment>
<protein>
    <submittedName>
        <fullName evidence="3">GIY-YIG nuclease family protein</fullName>
    </submittedName>
</protein>
<proteinExistence type="inferred from homology"/>
<dbReference type="Proteomes" id="UP001597086">
    <property type="component" value="Unassembled WGS sequence"/>
</dbReference>
<evidence type="ECO:0000313" key="4">
    <source>
        <dbReference type="Proteomes" id="UP001597086"/>
    </source>
</evidence>
<dbReference type="PANTHER" id="PTHR34477:SF5">
    <property type="entry name" value="BSL5627 PROTEIN"/>
    <property type="match status" value="1"/>
</dbReference>
<dbReference type="SMART" id="SM00465">
    <property type="entry name" value="GIYc"/>
    <property type="match status" value="1"/>
</dbReference>
<evidence type="ECO:0000259" key="2">
    <source>
        <dbReference type="PROSITE" id="PS50164"/>
    </source>
</evidence>
<dbReference type="InterPro" id="IPR000305">
    <property type="entry name" value="GIY-YIG_endonuc"/>
</dbReference>
<sequence>MHKTLGTHNYYVYMLTNKNKTVLYTGVTNNLKNRLRFHRENASLNSKAFTSKYKCFYLVYYEHYNSVETAIHREKQIKGWKRFKKDKMISEFNYSWKFLNDSI</sequence>
<accession>A0ABW3KSS8</accession>
<comment type="similarity">
    <text evidence="1">Belongs to the UPF0213 family.</text>
</comment>
<dbReference type="Gene3D" id="3.40.1440.10">
    <property type="entry name" value="GIY-YIG endonuclease"/>
    <property type="match status" value="1"/>
</dbReference>
<dbReference type="Pfam" id="PF01541">
    <property type="entry name" value="GIY-YIG"/>
    <property type="match status" value="1"/>
</dbReference>
<dbReference type="InterPro" id="IPR035901">
    <property type="entry name" value="GIY-YIG_endonuc_sf"/>
</dbReference>
<dbReference type="SUPFAM" id="SSF82771">
    <property type="entry name" value="GIY-YIG endonuclease"/>
    <property type="match status" value="1"/>
</dbReference>
<dbReference type="PANTHER" id="PTHR34477">
    <property type="entry name" value="UPF0213 PROTEIN YHBQ"/>
    <property type="match status" value="1"/>
</dbReference>
<gene>
    <name evidence="3" type="ORF">ACFQ13_13115</name>
</gene>
<dbReference type="RefSeq" id="WP_386118058.1">
    <property type="nucleotide sequence ID" value="NZ_JBHTKM010000063.1"/>
</dbReference>